<dbReference type="PROSITE" id="PS50995">
    <property type="entry name" value="HTH_MARR_2"/>
    <property type="match status" value="1"/>
</dbReference>
<dbReference type="InterPro" id="IPR039422">
    <property type="entry name" value="MarR/SlyA-like"/>
</dbReference>
<dbReference type="Gene3D" id="1.10.10.10">
    <property type="entry name" value="Winged helix-like DNA-binding domain superfamily/Winged helix DNA-binding domain"/>
    <property type="match status" value="1"/>
</dbReference>
<protein>
    <recommendedName>
        <fullName evidence="2">HTH marR-type domain-containing protein</fullName>
    </recommendedName>
</protein>
<dbReference type="Pfam" id="PF12802">
    <property type="entry name" value="MarR_2"/>
    <property type="match status" value="1"/>
</dbReference>
<dbReference type="InterPro" id="IPR036390">
    <property type="entry name" value="WH_DNA-bd_sf"/>
</dbReference>
<evidence type="ECO:0000313" key="4">
    <source>
        <dbReference type="Proteomes" id="UP001157125"/>
    </source>
</evidence>
<evidence type="ECO:0000259" key="2">
    <source>
        <dbReference type="PROSITE" id="PS50995"/>
    </source>
</evidence>
<reference evidence="4" key="1">
    <citation type="journal article" date="2019" name="Int. J. Syst. Evol. Microbiol.">
        <title>The Global Catalogue of Microorganisms (GCM) 10K type strain sequencing project: providing services to taxonomists for standard genome sequencing and annotation.</title>
        <authorList>
            <consortium name="The Broad Institute Genomics Platform"/>
            <consortium name="The Broad Institute Genome Sequencing Center for Infectious Disease"/>
            <person name="Wu L."/>
            <person name="Ma J."/>
        </authorList>
    </citation>
    <scope>NUCLEOTIDE SEQUENCE [LARGE SCALE GENOMIC DNA]</scope>
    <source>
        <strain evidence="4">NBRC 112299</strain>
    </source>
</reference>
<sequence length="109" mass="11960">MNREERIAEVLGLQHQLMRTSMRYHSRTMAYEGLTPAQFHLLVFLHGSEGVPTAEAADALGVKPNIASGVVQRVVDRGWVSRHSSPDDGRVRLLSLTDAGVEPGQRGRG</sequence>
<dbReference type="RefSeq" id="WP_284327613.1">
    <property type="nucleotide sequence ID" value="NZ_BSUN01000001.1"/>
</dbReference>
<proteinExistence type="predicted"/>
<accession>A0ABQ6IBG0</accession>
<feature type="domain" description="HTH marR-type" evidence="2">
    <location>
        <begin position="4"/>
        <end position="109"/>
    </location>
</feature>
<gene>
    <name evidence="3" type="ORF">GCM10025876_09950</name>
</gene>
<name>A0ABQ6IBG0_9MICO</name>
<dbReference type="EMBL" id="BSUN01000001">
    <property type="protein sequence ID" value="GMA34791.1"/>
    <property type="molecule type" value="Genomic_DNA"/>
</dbReference>
<dbReference type="Proteomes" id="UP001157125">
    <property type="component" value="Unassembled WGS sequence"/>
</dbReference>
<evidence type="ECO:0000313" key="3">
    <source>
        <dbReference type="EMBL" id="GMA34791.1"/>
    </source>
</evidence>
<evidence type="ECO:0000256" key="1">
    <source>
        <dbReference type="SAM" id="MobiDB-lite"/>
    </source>
</evidence>
<organism evidence="3 4">
    <name type="scientific">Demequina litorisediminis</name>
    <dbReference type="NCBI Taxonomy" id="1849022"/>
    <lineage>
        <taxon>Bacteria</taxon>
        <taxon>Bacillati</taxon>
        <taxon>Actinomycetota</taxon>
        <taxon>Actinomycetes</taxon>
        <taxon>Micrococcales</taxon>
        <taxon>Demequinaceae</taxon>
        <taxon>Demequina</taxon>
    </lineage>
</organism>
<keyword evidence="4" id="KW-1185">Reference proteome</keyword>
<dbReference type="SMART" id="SM00347">
    <property type="entry name" value="HTH_MARR"/>
    <property type="match status" value="1"/>
</dbReference>
<dbReference type="SUPFAM" id="SSF46785">
    <property type="entry name" value="Winged helix' DNA-binding domain"/>
    <property type="match status" value="1"/>
</dbReference>
<dbReference type="InterPro" id="IPR036388">
    <property type="entry name" value="WH-like_DNA-bd_sf"/>
</dbReference>
<dbReference type="InterPro" id="IPR000835">
    <property type="entry name" value="HTH_MarR-typ"/>
</dbReference>
<comment type="caution">
    <text evidence="3">The sequence shown here is derived from an EMBL/GenBank/DDBJ whole genome shotgun (WGS) entry which is preliminary data.</text>
</comment>
<feature type="region of interest" description="Disordered" evidence="1">
    <location>
        <begin position="81"/>
        <end position="109"/>
    </location>
</feature>
<dbReference type="PANTHER" id="PTHR33164">
    <property type="entry name" value="TRANSCRIPTIONAL REGULATOR, MARR FAMILY"/>
    <property type="match status" value="1"/>
</dbReference>
<dbReference type="PANTHER" id="PTHR33164:SF43">
    <property type="entry name" value="HTH-TYPE TRANSCRIPTIONAL REPRESSOR YETL"/>
    <property type="match status" value="1"/>
</dbReference>